<dbReference type="EMBL" id="LK391709">
    <property type="protein sequence ID" value="CDR97320.1"/>
    <property type="molecule type" value="Genomic_DNA"/>
</dbReference>
<dbReference type="OrthoDB" id="366125at2759"/>
<dbReference type="RefSeq" id="XP_012769506.1">
    <property type="nucleotide sequence ID" value="XM_012914052.1"/>
</dbReference>
<dbReference type="AlphaFoldDB" id="A0A061DEI1"/>
<accession>A0A061DEI1</accession>
<protein>
    <submittedName>
        <fullName evidence="1">Uncharacterized protein</fullName>
    </submittedName>
</protein>
<dbReference type="KEGG" id="bbig:BBBOND_0312230"/>
<reference evidence="2" key="1">
    <citation type="journal article" date="2014" name="Nucleic Acids Res.">
        <title>The evolutionary dynamics of variant antigen genes in Babesia reveal a history of genomic innovation underlying host-parasite interaction.</title>
        <authorList>
            <person name="Jackson A.P."/>
            <person name="Otto T.D."/>
            <person name="Darby A."/>
            <person name="Ramaprasad A."/>
            <person name="Xia D."/>
            <person name="Echaide I.E."/>
            <person name="Farber M."/>
            <person name="Gahlot S."/>
            <person name="Gamble J."/>
            <person name="Gupta D."/>
            <person name="Gupta Y."/>
            <person name="Jackson L."/>
            <person name="Malandrin L."/>
            <person name="Malas T.B."/>
            <person name="Moussa E."/>
            <person name="Nair M."/>
            <person name="Reid A.J."/>
            <person name="Sanders M."/>
            <person name="Sharma J."/>
            <person name="Tracey A."/>
            <person name="Quail M.A."/>
            <person name="Weir W."/>
            <person name="Wastling J.M."/>
            <person name="Hall N."/>
            <person name="Willadsen P."/>
            <person name="Lingelbach K."/>
            <person name="Shiels B."/>
            <person name="Tait A."/>
            <person name="Berriman M."/>
            <person name="Allred D.R."/>
            <person name="Pain A."/>
        </authorList>
    </citation>
    <scope>NUCLEOTIDE SEQUENCE [LARGE SCALE GENOMIC DNA]</scope>
    <source>
        <strain evidence="2">Bond</strain>
    </source>
</reference>
<sequence>MSNQILKDYVRWHLEQVEASAPLGDCDGPPQLSEDISDMIESDSVSWCRSVDRCLAYTFESYCKLVLSTAMQRAHASHSNEVTAESVRQSVQALFRLPQQDIATPEVGDHHDVERCLCLYRGYATWYQRVGHRIYGVARQRMSNLSLHRLQSRAGAAYANQAHAARKATTRSAEAGLEGRYAYSAPQHKTAEIPLSQVFET</sequence>
<keyword evidence="2" id="KW-1185">Reference proteome</keyword>
<evidence type="ECO:0000313" key="1">
    <source>
        <dbReference type="EMBL" id="CDR97320.1"/>
    </source>
</evidence>
<name>A0A061DEI1_BABBI</name>
<evidence type="ECO:0000313" key="2">
    <source>
        <dbReference type="Proteomes" id="UP000033188"/>
    </source>
</evidence>
<dbReference type="Proteomes" id="UP000033188">
    <property type="component" value="Chromosome 3"/>
</dbReference>
<dbReference type="OMA" id="PRYARWH"/>
<dbReference type="GeneID" id="24565861"/>
<gene>
    <name evidence="1" type="ORF">BBBOND_0312230</name>
</gene>
<proteinExistence type="predicted"/>
<organism evidence="1 2">
    <name type="scientific">Babesia bigemina</name>
    <dbReference type="NCBI Taxonomy" id="5866"/>
    <lineage>
        <taxon>Eukaryota</taxon>
        <taxon>Sar</taxon>
        <taxon>Alveolata</taxon>
        <taxon>Apicomplexa</taxon>
        <taxon>Aconoidasida</taxon>
        <taxon>Piroplasmida</taxon>
        <taxon>Babesiidae</taxon>
        <taxon>Babesia</taxon>
    </lineage>
</organism>
<dbReference type="VEuPathDB" id="PiroplasmaDB:BBBOND_0312230"/>